<dbReference type="GO" id="GO:0043190">
    <property type="term" value="C:ATP-binding cassette (ABC) transporter complex"/>
    <property type="evidence" value="ECO:0007669"/>
    <property type="project" value="TreeGrafter"/>
</dbReference>
<dbReference type="EMBL" id="FOUU01000008">
    <property type="protein sequence ID" value="SFM97704.1"/>
    <property type="molecule type" value="Genomic_DNA"/>
</dbReference>
<evidence type="ECO:0000256" key="5">
    <source>
        <dbReference type="ARBA" id="ARBA00023136"/>
    </source>
</evidence>
<dbReference type="PANTHER" id="PTHR33529:SF6">
    <property type="entry name" value="YJGP_YJGQ FAMILY PERMEASE"/>
    <property type="match status" value="1"/>
</dbReference>
<name>A0A1I4V954_9BACT</name>
<reference evidence="8" key="1">
    <citation type="submission" date="2016-10" db="EMBL/GenBank/DDBJ databases">
        <authorList>
            <person name="Varghese N."/>
            <person name="Submissions S."/>
        </authorList>
    </citation>
    <scope>NUCLEOTIDE SEQUENCE [LARGE SCALE GENOMIC DNA]</scope>
    <source>
        <strain evidence="8">DSM 9990</strain>
    </source>
</reference>
<evidence type="ECO:0000256" key="4">
    <source>
        <dbReference type="ARBA" id="ARBA00022989"/>
    </source>
</evidence>
<evidence type="ECO:0000256" key="2">
    <source>
        <dbReference type="ARBA" id="ARBA00022475"/>
    </source>
</evidence>
<dbReference type="PANTHER" id="PTHR33529">
    <property type="entry name" value="SLR0882 PROTEIN-RELATED"/>
    <property type="match status" value="1"/>
</dbReference>
<evidence type="ECO:0000256" key="1">
    <source>
        <dbReference type="ARBA" id="ARBA00004651"/>
    </source>
</evidence>
<comment type="subcellular location">
    <subcellularLocation>
        <location evidence="1">Cell membrane</location>
        <topology evidence="1">Multi-pass membrane protein</topology>
    </subcellularLocation>
</comment>
<feature type="transmembrane region" description="Helical" evidence="6">
    <location>
        <begin position="319"/>
        <end position="336"/>
    </location>
</feature>
<dbReference type="InterPro" id="IPR005495">
    <property type="entry name" value="LptG/LptF_permease"/>
</dbReference>
<gene>
    <name evidence="7" type="ORF">SAMN05660836_02178</name>
</gene>
<dbReference type="GO" id="GO:0015920">
    <property type="term" value="P:lipopolysaccharide transport"/>
    <property type="evidence" value="ECO:0007669"/>
    <property type="project" value="TreeGrafter"/>
</dbReference>
<accession>A0A1I4V954</accession>
<evidence type="ECO:0000256" key="3">
    <source>
        <dbReference type="ARBA" id="ARBA00022692"/>
    </source>
</evidence>
<evidence type="ECO:0000313" key="8">
    <source>
        <dbReference type="Proteomes" id="UP000199611"/>
    </source>
</evidence>
<feature type="transmembrane region" description="Helical" evidence="6">
    <location>
        <begin position="287"/>
        <end position="307"/>
    </location>
</feature>
<dbReference type="Pfam" id="PF03739">
    <property type="entry name" value="LptF_LptG"/>
    <property type="match status" value="1"/>
</dbReference>
<proteinExistence type="predicted"/>
<keyword evidence="5 6" id="KW-0472">Membrane</keyword>
<keyword evidence="3 6" id="KW-0812">Transmembrane</keyword>
<feature type="transmembrane region" description="Helical" evidence="6">
    <location>
        <begin position="100"/>
        <end position="122"/>
    </location>
</feature>
<dbReference type="AlphaFoldDB" id="A0A1I4V954"/>
<dbReference type="Proteomes" id="UP000199611">
    <property type="component" value="Unassembled WGS sequence"/>
</dbReference>
<organism evidence="7 8">
    <name type="scientific">Thermodesulforhabdus norvegica</name>
    <dbReference type="NCBI Taxonomy" id="39841"/>
    <lineage>
        <taxon>Bacteria</taxon>
        <taxon>Pseudomonadati</taxon>
        <taxon>Thermodesulfobacteriota</taxon>
        <taxon>Syntrophobacteria</taxon>
        <taxon>Syntrophobacterales</taxon>
        <taxon>Thermodesulforhabdaceae</taxon>
        <taxon>Thermodesulforhabdus</taxon>
    </lineage>
</organism>
<protein>
    <submittedName>
        <fullName evidence="7">Lipopolysaccharide export system permease protein</fullName>
    </submittedName>
</protein>
<keyword evidence="2" id="KW-1003">Cell membrane</keyword>
<evidence type="ECO:0000256" key="6">
    <source>
        <dbReference type="SAM" id="Phobius"/>
    </source>
</evidence>
<feature type="transmembrane region" description="Helical" evidence="6">
    <location>
        <begin position="348"/>
        <end position="370"/>
    </location>
</feature>
<dbReference type="STRING" id="39841.SAMN05660836_02178"/>
<evidence type="ECO:0000313" key="7">
    <source>
        <dbReference type="EMBL" id="SFM97704.1"/>
    </source>
</evidence>
<keyword evidence="8" id="KW-1185">Reference proteome</keyword>
<feature type="transmembrane region" description="Helical" evidence="6">
    <location>
        <begin position="12"/>
        <end position="32"/>
    </location>
</feature>
<sequence>MKILEKYILKEIALPYAFALIGTFFLLLTGRMVQLTSYLLRSSVSIYDIIILMVLATPKLSLYAMPFVTMVAVALAFHRMNGDKELTAIRAVGVSIRRLWRPILVFAMINTLLVTFLSVVLLPHSNAAFRKKLNNMGRAGITAILQEGIFVDIIPGLVFYFQDVNPGEFTAYGVYIEDHRDPKHLITIIARSATIFYDRSTERIFFAMEDGFIMRDSENRGGEAPRSQIVRFESYRIAIDPGELGIGRGLRGGGKNEMTMQELRKAARESKDRHEARRYGLEFHLRIVLPLSCLSLAFLTVALCLYVPDKVLRLRESSIIWSVLITMATYLLYYFAVSFNKGLAENGIMSPGIALWTPWLITSALAMWLWRKVH</sequence>
<keyword evidence="4 6" id="KW-1133">Transmembrane helix</keyword>
<feature type="transmembrane region" description="Helical" evidence="6">
    <location>
        <begin position="62"/>
        <end position="80"/>
    </location>
</feature>